<dbReference type="Proteomes" id="UP000318571">
    <property type="component" value="Chromosome 3"/>
</dbReference>
<evidence type="ECO:0000256" key="5">
    <source>
        <dbReference type="HAMAP-Rule" id="MF_03130"/>
    </source>
</evidence>
<gene>
    <name evidence="7" type="ORF">TCAL_09124</name>
</gene>
<comment type="caution">
    <text evidence="7">The sequence shown here is derived from an EMBL/GenBank/DDBJ whole genome shotgun (WGS) entry which is preliminary data.</text>
</comment>
<comment type="similarity">
    <text evidence="5">Belongs to the acetyltransferase ATAT1 family.</text>
</comment>
<dbReference type="OMA" id="DTDHTIY"/>
<dbReference type="InterPro" id="IPR038746">
    <property type="entry name" value="Atat"/>
</dbReference>
<keyword evidence="2 5" id="KW-0012">Acyltransferase</keyword>
<feature type="binding site" evidence="5">
    <location>
        <begin position="126"/>
        <end position="139"/>
    </location>
    <ligand>
        <name>acetyl-CoA</name>
        <dbReference type="ChEBI" id="CHEBI:57288"/>
    </ligand>
</feature>
<dbReference type="CDD" id="cd04301">
    <property type="entry name" value="NAT_SF"/>
    <property type="match status" value="1"/>
</dbReference>
<evidence type="ECO:0000256" key="4">
    <source>
        <dbReference type="ARBA" id="ARBA00066570"/>
    </source>
</evidence>
<dbReference type="EMBL" id="VCGU01000007">
    <property type="protein sequence ID" value="TRY73805.1"/>
    <property type="molecule type" value="Genomic_DNA"/>
</dbReference>
<dbReference type="InterPro" id="IPR007965">
    <property type="entry name" value="GNAT_ATAT"/>
</dbReference>
<reference evidence="7 8" key="1">
    <citation type="journal article" date="2018" name="Nat. Ecol. Evol.">
        <title>Genomic signatures of mitonuclear coevolution across populations of Tigriopus californicus.</title>
        <authorList>
            <person name="Barreto F.S."/>
            <person name="Watson E.T."/>
            <person name="Lima T.G."/>
            <person name="Willett C.S."/>
            <person name="Edmands S."/>
            <person name="Li W."/>
            <person name="Burton R.S."/>
        </authorList>
    </citation>
    <scope>NUCLEOTIDE SEQUENCE [LARGE SCALE GENOMIC DNA]</scope>
    <source>
        <strain evidence="7 8">San Diego</strain>
    </source>
</reference>
<keyword evidence="1 5" id="KW-0808">Transferase</keyword>
<evidence type="ECO:0000256" key="2">
    <source>
        <dbReference type="ARBA" id="ARBA00023315"/>
    </source>
</evidence>
<dbReference type="FunFam" id="3.40.630.30:FF:000060">
    <property type="entry name" value="Alpha-tubulin N-acetyltransferase 1"/>
    <property type="match status" value="1"/>
</dbReference>
<evidence type="ECO:0000259" key="6">
    <source>
        <dbReference type="PROSITE" id="PS51730"/>
    </source>
</evidence>
<evidence type="ECO:0000256" key="1">
    <source>
        <dbReference type="ARBA" id="ARBA00022679"/>
    </source>
</evidence>
<evidence type="ECO:0000313" key="8">
    <source>
        <dbReference type="Proteomes" id="UP000318571"/>
    </source>
</evidence>
<feature type="site" description="Crucial for catalytic activity" evidence="5">
    <location>
        <position position="59"/>
    </location>
</feature>
<feature type="binding site" evidence="5">
    <location>
        <begin position="162"/>
        <end position="171"/>
    </location>
    <ligand>
        <name>acetyl-CoA</name>
        <dbReference type="ChEBI" id="CHEBI:57288"/>
    </ligand>
</feature>
<protein>
    <recommendedName>
        <fullName evidence="4 5">Alpha-tubulin N-acetyltransferase</fullName>
        <shortName evidence="5">Alpha-TAT</shortName>
        <shortName evidence="5">TAT</shortName>
        <ecNumber evidence="4 5">2.3.1.108</ecNumber>
    </recommendedName>
    <alternativeName>
        <fullName evidence="5">Acetyltransferase mec-17 homolog</fullName>
    </alternativeName>
</protein>
<dbReference type="GO" id="GO:0019799">
    <property type="term" value="F:tubulin N-acetyltransferase activity"/>
    <property type="evidence" value="ECO:0007669"/>
    <property type="project" value="UniProtKB-UniRule"/>
</dbReference>
<evidence type="ECO:0000313" key="7">
    <source>
        <dbReference type="EMBL" id="TRY73805.1"/>
    </source>
</evidence>
<dbReference type="PANTHER" id="PTHR12327">
    <property type="entry name" value="ALPHA-TUBULIN N-ACETYLTRANSFERASE 1"/>
    <property type="match status" value="1"/>
</dbReference>
<organism evidence="7 8">
    <name type="scientific">Tigriopus californicus</name>
    <name type="common">Marine copepod</name>
    <dbReference type="NCBI Taxonomy" id="6832"/>
    <lineage>
        <taxon>Eukaryota</taxon>
        <taxon>Metazoa</taxon>
        <taxon>Ecdysozoa</taxon>
        <taxon>Arthropoda</taxon>
        <taxon>Crustacea</taxon>
        <taxon>Multicrustacea</taxon>
        <taxon>Hexanauplia</taxon>
        <taxon>Copepoda</taxon>
        <taxon>Harpacticoida</taxon>
        <taxon>Harpacticidae</taxon>
        <taxon>Tigriopus</taxon>
    </lineage>
</organism>
<dbReference type="HAMAP" id="MF_03130">
    <property type="entry name" value="mec17"/>
    <property type="match status" value="1"/>
</dbReference>
<keyword evidence="8" id="KW-1185">Reference proteome</keyword>
<dbReference type="Pfam" id="PF05301">
    <property type="entry name" value="Acetyltransf_16"/>
    <property type="match status" value="1"/>
</dbReference>
<dbReference type="AlphaFoldDB" id="A0A553P7Y8"/>
<dbReference type="Gene3D" id="3.40.630.30">
    <property type="match status" value="1"/>
</dbReference>
<name>A0A553P7Y8_TIGCA</name>
<accession>A0A553P7Y8</accession>
<dbReference type="EC" id="2.3.1.108" evidence="4 5"/>
<proteinExistence type="inferred from homology"/>
<dbReference type="PROSITE" id="PS51730">
    <property type="entry name" value="GNAT_ATAT"/>
    <property type="match status" value="1"/>
</dbReference>
<dbReference type="GO" id="GO:0005874">
    <property type="term" value="C:microtubule"/>
    <property type="evidence" value="ECO:0007669"/>
    <property type="project" value="InterPro"/>
</dbReference>
<sequence length="216" mass="24534">MEFDFDLTTIFPTDIVKIGLDMLPVNLDRTATHYKNLSLIQQRISHVVDSMGNASARAQDLKQAITSASKVRAHSGEHTVYLLIDRVAEHGLGSVVGLLKVGKKNLFLMDRQGMQNEVYSMCILDFYVHESRQRSGCGRALFEYMLKDQEMGPQFMAIDRPSPKLLAFLAKYYDLSNPIPQVNNYVIFDGFFNNNNKECSPGPKRARIYMGKLQYV</sequence>
<feature type="domain" description="N-acetyltransferase" evidence="6">
    <location>
        <begin position="1"/>
        <end position="192"/>
    </location>
</feature>
<dbReference type="GO" id="GO:0048666">
    <property type="term" value="P:neuron development"/>
    <property type="evidence" value="ECO:0007669"/>
    <property type="project" value="UniProtKB-UniRule"/>
</dbReference>
<dbReference type="PANTHER" id="PTHR12327:SF0">
    <property type="entry name" value="ALPHA-TUBULIN N-ACETYLTRANSFERASE 1"/>
    <property type="match status" value="1"/>
</dbReference>
<dbReference type="OrthoDB" id="447510at2759"/>
<comment type="function">
    <text evidence="5">Specifically acetylates 'Lys-40' in alpha-tubulin on the lumenal side of microtubules. Promotes microtubule destabilization and accelerates microtubule dynamics; this activity may be independent of acetylation activity. Acetylates alpha-tubulin with a slow enzymatic rate, due to a catalytic site that is not optimized for acetyl transfer. Enters the microtubule through each end and diffuses quickly throughout the lumen of microtubules. Acetylates only long/old microtubules because of its slow acetylation rate since it does not have time to act on dynamically unstable microtubules before the enzyme is released.</text>
</comment>
<dbReference type="GO" id="GO:0070507">
    <property type="term" value="P:regulation of microtubule cytoskeleton organization"/>
    <property type="evidence" value="ECO:0007669"/>
    <property type="project" value="UniProtKB-UniRule"/>
</dbReference>
<evidence type="ECO:0000256" key="3">
    <source>
        <dbReference type="ARBA" id="ARBA00051998"/>
    </source>
</evidence>
<comment type="catalytic activity">
    <reaction evidence="3 5">
        <text>L-lysyl-[alpha-tubulin] + acetyl-CoA = N(6)-acetyl-L-lysyl-[alpha-tubulin] + CoA + H(+)</text>
        <dbReference type="Rhea" id="RHEA:15277"/>
        <dbReference type="Rhea" id="RHEA-COMP:11278"/>
        <dbReference type="Rhea" id="RHEA-COMP:11279"/>
        <dbReference type="ChEBI" id="CHEBI:15378"/>
        <dbReference type="ChEBI" id="CHEBI:29969"/>
        <dbReference type="ChEBI" id="CHEBI:57287"/>
        <dbReference type="ChEBI" id="CHEBI:57288"/>
        <dbReference type="ChEBI" id="CHEBI:61930"/>
        <dbReference type="EC" id="2.3.1.108"/>
    </reaction>
</comment>